<accession>A0A6G2BDC5</accession>
<dbReference type="PROSITE" id="PS51257">
    <property type="entry name" value="PROKAR_LIPOPROTEIN"/>
    <property type="match status" value="1"/>
</dbReference>
<organism evidence="1 2">
    <name type="scientific">Streptomyces taklimakanensis</name>
    <dbReference type="NCBI Taxonomy" id="2569853"/>
    <lineage>
        <taxon>Bacteria</taxon>
        <taxon>Bacillati</taxon>
        <taxon>Actinomycetota</taxon>
        <taxon>Actinomycetes</taxon>
        <taxon>Kitasatosporales</taxon>
        <taxon>Streptomycetaceae</taxon>
        <taxon>Streptomyces</taxon>
    </lineage>
</organism>
<dbReference type="AlphaFoldDB" id="A0A6G2BDC5"/>
<keyword evidence="2" id="KW-1185">Reference proteome</keyword>
<proteinExistence type="predicted"/>
<reference evidence="1 2" key="1">
    <citation type="submission" date="2019-11" db="EMBL/GenBank/DDBJ databases">
        <authorList>
            <person name="Yuan L."/>
        </authorList>
    </citation>
    <scope>NUCLEOTIDE SEQUENCE [LARGE SCALE GENOMIC DNA]</scope>
    <source>
        <strain evidence="1 2">TRM43335</strain>
    </source>
</reference>
<dbReference type="EMBL" id="WIXO01000001">
    <property type="protein sequence ID" value="MTE20285.1"/>
    <property type="molecule type" value="Genomic_DNA"/>
</dbReference>
<comment type="caution">
    <text evidence="1">The sequence shown here is derived from an EMBL/GenBank/DDBJ whole genome shotgun (WGS) entry which is preliminary data.</text>
</comment>
<evidence type="ECO:0000313" key="2">
    <source>
        <dbReference type="Proteomes" id="UP000473014"/>
    </source>
</evidence>
<name>A0A6G2BDC5_9ACTN</name>
<dbReference type="RefSeq" id="WP_162466201.1">
    <property type="nucleotide sequence ID" value="NZ_WIXO01000001.1"/>
</dbReference>
<dbReference type="Proteomes" id="UP000473014">
    <property type="component" value="Unassembled WGS sequence"/>
</dbReference>
<sequence length="275" mass="29066">MPSAGLRKRVEAIPGTPAPHGILTGCTEIVDVPDVHELLGTEWMPLSCIDAHDWDWCPDGDESPGGPVVKDFARPGVCSAAPITIYAGVTCSTIGWQYTEAVRQAREALRMGEQRALEEWFMRDVLCPMADDLTPAEGAVSIAQGIATLEGWLASTYGGRGVLHVPAGAAALLGCCNVVALQDGTPRTLMGNCVIMGAGYSVNVGPPDCSQAPSGEAWLYVTGPLRVRREAPEVVPDTDAASVRISTNDRFVLAERSFVVEVACCEAAGIRVTLC</sequence>
<protein>
    <submittedName>
        <fullName evidence="1">Cupin</fullName>
    </submittedName>
</protein>
<evidence type="ECO:0000313" key="1">
    <source>
        <dbReference type="EMBL" id="MTE20285.1"/>
    </source>
</evidence>
<gene>
    <name evidence="1" type="ORF">F0L17_14440</name>
</gene>